<gene>
    <name evidence="4" type="ORF">FEM21_27080</name>
</gene>
<dbReference type="InterPro" id="IPR019196">
    <property type="entry name" value="ABC_transp_unknown"/>
</dbReference>
<feature type="transmembrane region" description="Helical" evidence="1">
    <location>
        <begin position="12"/>
        <end position="30"/>
    </location>
</feature>
<dbReference type="InterPro" id="IPR055396">
    <property type="entry name" value="DUF7088"/>
</dbReference>
<evidence type="ECO:0000313" key="5">
    <source>
        <dbReference type="Proteomes" id="UP000027064"/>
    </source>
</evidence>
<evidence type="ECO:0000259" key="2">
    <source>
        <dbReference type="Pfam" id="PF09822"/>
    </source>
</evidence>
<feature type="transmembrane region" description="Helical" evidence="1">
    <location>
        <begin position="534"/>
        <end position="554"/>
    </location>
</feature>
<keyword evidence="5" id="KW-1185">Reference proteome</keyword>
<comment type="caution">
    <text evidence="4">The sequence shown here is derived from an EMBL/GenBank/DDBJ whole genome shotgun (WGS) entry which is preliminary data.</text>
</comment>
<accession>A0A066WNI3</accession>
<name>A0A066WNI3_9FLAO</name>
<evidence type="ECO:0000259" key="3">
    <source>
        <dbReference type="Pfam" id="PF23357"/>
    </source>
</evidence>
<dbReference type="Pfam" id="PF09822">
    <property type="entry name" value="ABC_transp_aux"/>
    <property type="match status" value="1"/>
</dbReference>
<dbReference type="Proteomes" id="UP000027064">
    <property type="component" value="Unassembled WGS sequence"/>
</dbReference>
<organism evidence="4 5">
    <name type="scientific">Flavobacterium seoulense</name>
    <dbReference type="NCBI Taxonomy" id="1492738"/>
    <lineage>
        <taxon>Bacteria</taxon>
        <taxon>Pseudomonadati</taxon>
        <taxon>Bacteroidota</taxon>
        <taxon>Flavobacteriia</taxon>
        <taxon>Flavobacteriales</taxon>
        <taxon>Flavobacteriaceae</taxon>
        <taxon>Flavobacterium</taxon>
    </lineage>
</organism>
<dbReference type="PATRIC" id="fig|1492738.3.peg.2694"/>
<dbReference type="eggNOG" id="COG3225">
    <property type="taxonomic scope" value="Bacteria"/>
</dbReference>
<evidence type="ECO:0000256" key="1">
    <source>
        <dbReference type="SAM" id="Phobius"/>
    </source>
</evidence>
<dbReference type="Pfam" id="PF23357">
    <property type="entry name" value="DUF7088"/>
    <property type="match status" value="1"/>
</dbReference>
<protein>
    <submittedName>
        <fullName evidence="4">Gliding motility protein GldG</fullName>
    </submittedName>
</protein>
<dbReference type="SUPFAM" id="SSF52317">
    <property type="entry name" value="Class I glutamine amidotransferase-like"/>
    <property type="match status" value="1"/>
</dbReference>
<keyword evidence="1" id="KW-0812">Transmembrane</keyword>
<dbReference type="InterPro" id="IPR019863">
    <property type="entry name" value="Motility-assoc_ABC-rel_GldG"/>
</dbReference>
<dbReference type="STRING" id="1492738.FEM21_27080"/>
<dbReference type="AlphaFoldDB" id="A0A066WNI3"/>
<dbReference type="EMBL" id="JNCA01000027">
    <property type="protein sequence ID" value="KDN54163.1"/>
    <property type="molecule type" value="Genomic_DNA"/>
</dbReference>
<dbReference type="InterPro" id="IPR029062">
    <property type="entry name" value="Class_I_gatase-like"/>
</dbReference>
<sequence>MKTAQKRNLKSVLITIAILLVINLVGNSFFHRFDLTKDKRYTLSQTSLNIIKEVKEPLSIKIYMEGDLPAEFKRLQQETKELLEEFQAYNSNIVFEFVNPLENEDESMNNIKTLYMKGLTPVNITVDDKGKQSQAMVFPWAIAVYNNKEVNIPLLKNIMGASTTEKVIGSVQHLEYSIADALNKITKEKQKKVAVIKGNGEIQDVFIAKFLLQIRESYHIGPFTLDSVTKSPVNSLEALKKYDLAIIAKPTEAFSDSEKQVLDQFIINGGKTMWLIDQVSVEMDSLYNDAGATLAFPRDLNLNDMFFKYGIRINPDIVKDEQGSPIKLATGEQGSATQYQTFNWKFAPLVYPESTHPIVKNLGGIKFDFANPIDTLKNGIKKTVLLQSSQYSKKTGTPAEINLNIVAEETSPNHYINTGNLPMAVLLEGSFHSVYQNRVLAFDQNNFEATGKTNKMIVISDGDVIKNQLDKNYAPVELGFDQRSGNLYDNKDFLLNCVNYLLDDTGLINIRSKDLDLPLLDKDLVFENYSQTQVITIGLPILILALFGTLFHFLRKRKYRR</sequence>
<dbReference type="RefSeq" id="WP_035661289.1">
    <property type="nucleotide sequence ID" value="NZ_JNCA01000027.1"/>
</dbReference>
<evidence type="ECO:0000313" key="4">
    <source>
        <dbReference type="EMBL" id="KDN54163.1"/>
    </source>
</evidence>
<proteinExistence type="predicted"/>
<dbReference type="OrthoDB" id="9777219at2"/>
<keyword evidence="1" id="KW-1133">Transmembrane helix</keyword>
<dbReference type="NCBIfam" id="TIGR03521">
    <property type="entry name" value="GldG"/>
    <property type="match status" value="1"/>
</dbReference>
<keyword evidence="1" id="KW-0472">Membrane</keyword>
<feature type="domain" description="DUF7088" evidence="3">
    <location>
        <begin position="37"/>
        <end position="143"/>
    </location>
</feature>
<feature type="domain" description="ABC-type uncharacterised transport system" evidence="2">
    <location>
        <begin position="190"/>
        <end position="497"/>
    </location>
</feature>
<reference evidence="4 5" key="1">
    <citation type="submission" date="2014-05" db="EMBL/GenBank/DDBJ databases">
        <title>Genome Sequence of Flavobacterium sp. EM1321.</title>
        <authorList>
            <person name="Shin S.-K."/>
            <person name="Yi H."/>
        </authorList>
    </citation>
    <scope>NUCLEOTIDE SEQUENCE [LARGE SCALE GENOMIC DNA]</scope>
    <source>
        <strain evidence="4 5">EM1321</strain>
    </source>
</reference>